<dbReference type="RefSeq" id="WP_311072767.1">
    <property type="nucleotide sequence ID" value="NZ_CP134494.1"/>
</dbReference>
<evidence type="ECO:0000313" key="2">
    <source>
        <dbReference type="Proteomes" id="UP001303324"/>
    </source>
</evidence>
<accession>A0ABY9VG42</accession>
<evidence type="ECO:0000313" key="1">
    <source>
        <dbReference type="EMBL" id="WNF22665.1"/>
    </source>
</evidence>
<proteinExistence type="predicted"/>
<gene>
    <name evidence="1" type="ORF">RH061_21325</name>
</gene>
<dbReference type="Pfam" id="PF07388">
    <property type="entry name" value="A-2_8-polyST"/>
    <property type="match status" value="1"/>
</dbReference>
<dbReference type="EMBL" id="CP134494">
    <property type="protein sequence ID" value="WNF22665.1"/>
    <property type="molecule type" value="Genomic_DNA"/>
</dbReference>
<organism evidence="1 2">
    <name type="scientific">Mesobacillus jeotgali</name>
    <dbReference type="NCBI Taxonomy" id="129985"/>
    <lineage>
        <taxon>Bacteria</taxon>
        <taxon>Bacillati</taxon>
        <taxon>Bacillota</taxon>
        <taxon>Bacilli</taxon>
        <taxon>Bacillales</taxon>
        <taxon>Bacillaceae</taxon>
        <taxon>Mesobacillus</taxon>
    </lineage>
</organism>
<keyword evidence="2" id="KW-1185">Reference proteome</keyword>
<dbReference type="InterPro" id="IPR010866">
    <property type="entry name" value="A-2_8-polyST"/>
</dbReference>
<dbReference type="Proteomes" id="UP001303324">
    <property type="component" value="Chromosome"/>
</dbReference>
<name>A0ABY9VG42_9BACI</name>
<protein>
    <submittedName>
        <fullName evidence="1">Uncharacterized protein</fullName>
    </submittedName>
</protein>
<reference evidence="1 2" key="1">
    <citation type="submission" date="2023-09" db="EMBL/GenBank/DDBJ databases">
        <title>Microbial mechanism of fulvic acid promoting antimony reduction mineralization in rice fields.</title>
        <authorList>
            <person name="Chen G."/>
            <person name="Lan J."/>
        </authorList>
    </citation>
    <scope>NUCLEOTIDE SEQUENCE [LARGE SCALE GENOMIC DNA]</scope>
    <source>
        <strain evidence="1 2">PS1</strain>
    </source>
</reference>
<sequence length="349" mass="42004">MKKNAFVCCTPYHIILSYHLIKNHYKGFSNDIYISDHFPNSEEIYHNIKKENLFENVYFITDKKLSYMSLYERRKHKKYKQKIEKDWEERINFKQYNRLSFFTFSYFSKYFFSRSYSFNEKPEVFFIEDGVGTYINFSTRKEKMRNLISKSLPRRNILSGANVDFFGFFYPKGAIGINKKNIFQMDNVFFYDYDITVLNRIFNYTPSEIYKNKKMIFIDQPFKDREKKILKKKIFDILKTQYETQYIIKVHPRDIEIQELSKNYCIDARGVPIELLILNNEINKDSKLIGINSTALLTPKIMMGWKNEILSLYKMTNLKGELYNIFFESIDFNIKTPTKMSELKGLLKE</sequence>